<feature type="region of interest" description="Disordered" evidence="2">
    <location>
        <begin position="163"/>
        <end position="221"/>
    </location>
</feature>
<accession>A0A9W8E5H6</accession>
<evidence type="ECO:0000313" key="5">
    <source>
        <dbReference type="Proteomes" id="UP001150925"/>
    </source>
</evidence>
<organism evidence="4 5">
    <name type="scientific">Dispira parvispora</name>
    <dbReference type="NCBI Taxonomy" id="1520584"/>
    <lineage>
        <taxon>Eukaryota</taxon>
        <taxon>Fungi</taxon>
        <taxon>Fungi incertae sedis</taxon>
        <taxon>Zoopagomycota</taxon>
        <taxon>Kickxellomycotina</taxon>
        <taxon>Dimargaritomycetes</taxon>
        <taxon>Dimargaritales</taxon>
        <taxon>Dimargaritaceae</taxon>
        <taxon>Dispira</taxon>
    </lineage>
</organism>
<evidence type="ECO:0000256" key="1">
    <source>
        <dbReference type="ARBA" id="ARBA00007945"/>
    </source>
</evidence>
<feature type="non-terminal residue" evidence="4">
    <location>
        <position position="555"/>
    </location>
</feature>
<feature type="domain" description="SS18 N-terminal" evidence="3">
    <location>
        <begin position="11"/>
        <end position="68"/>
    </location>
</feature>
<feature type="compositionally biased region" description="Low complexity" evidence="2">
    <location>
        <begin position="511"/>
        <end position="549"/>
    </location>
</feature>
<feature type="compositionally biased region" description="Polar residues" evidence="2">
    <location>
        <begin position="183"/>
        <end position="209"/>
    </location>
</feature>
<evidence type="ECO:0000259" key="3">
    <source>
        <dbReference type="Pfam" id="PF05030"/>
    </source>
</evidence>
<dbReference type="InterPro" id="IPR007726">
    <property type="entry name" value="SS18_N"/>
</dbReference>
<dbReference type="Proteomes" id="UP001150925">
    <property type="component" value="Unassembled WGS sequence"/>
</dbReference>
<comment type="similarity">
    <text evidence="1">Belongs to the SS18 family.</text>
</comment>
<dbReference type="EMBL" id="JANBPY010001415">
    <property type="protein sequence ID" value="KAJ1960123.1"/>
    <property type="molecule type" value="Genomic_DNA"/>
</dbReference>
<protein>
    <recommendedName>
        <fullName evidence="3">SS18 N-terminal domain-containing protein</fullName>
    </recommendedName>
</protein>
<sequence length="555" mass="59787">MGTSDTSYIPEFNAKCIQLVLDINAELIQVCLEFQNRGWFQDPDFAVYQARLQCNLAYLATVADHFLQSHAFTKDLEVAESVDATSRPDGSAKSLTNTHHGSNGGGKPTPIAPVETINSRSLLATPDLSALPNPKTPAARKLQDLLKRATEHFQTREKLAMPAMVQSSQKALAHLQQTQLQQPRSSDSKPVQGSNTATSTVNGTANLSHSKAGISDGKTQPAELLPTYREVDPPLAETSTSSAVSQVDSTAALSSATVSSAPTYIPIPPFQTQNFQPTPEKPPFLVEQERLRQQVLQSQMSPMASMTSTFEQTSPQASKSSTMSAVPTSAVATMATSSAAHQTRSPGPTAIPVTTWNHRLSPALSSAYSSGVISASIASSQQVASLTPTNLPSSPASAGVTIQGNYTVTSMPTSMSNSVSMSMPTSQPLRNISSPVATMTTNATPTQPPKGIVPMSAPVGGHSTVANTQEYIGQQPLMQHPLMNSAAATNPNMLMAQRMMMYQLRYQQMQQQQQQMQQQQHSQHQQQQQHPQQHQHQQQQQPQQQAMSHPTMPST</sequence>
<feature type="region of interest" description="Disordered" evidence="2">
    <location>
        <begin position="83"/>
        <end position="113"/>
    </location>
</feature>
<evidence type="ECO:0000313" key="4">
    <source>
        <dbReference type="EMBL" id="KAJ1960123.1"/>
    </source>
</evidence>
<feature type="region of interest" description="Disordered" evidence="2">
    <location>
        <begin position="511"/>
        <end position="555"/>
    </location>
</feature>
<dbReference type="Pfam" id="PF05030">
    <property type="entry name" value="SSXT"/>
    <property type="match status" value="1"/>
</dbReference>
<reference evidence="4" key="1">
    <citation type="submission" date="2022-07" db="EMBL/GenBank/DDBJ databases">
        <title>Phylogenomic reconstructions and comparative analyses of Kickxellomycotina fungi.</title>
        <authorList>
            <person name="Reynolds N.K."/>
            <person name="Stajich J.E."/>
            <person name="Barry K."/>
            <person name="Grigoriev I.V."/>
            <person name="Crous P."/>
            <person name="Smith M.E."/>
        </authorList>
    </citation>
    <scope>NUCLEOTIDE SEQUENCE</scope>
    <source>
        <strain evidence="4">RSA 1196</strain>
    </source>
</reference>
<gene>
    <name evidence="4" type="ORF">IWQ62_004349</name>
</gene>
<dbReference type="OrthoDB" id="2530523at2759"/>
<dbReference type="AlphaFoldDB" id="A0A9W8E5H6"/>
<evidence type="ECO:0000256" key="2">
    <source>
        <dbReference type="SAM" id="MobiDB-lite"/>
    </source>
</evidence>
<name>A0A9W8E5H6_9FUNG</name>
<proteinExistence type="inferred from homology"/>
<comment type="caution">
    <text evidence="4">The sequence shown here is derived from an EMBL/GenBank/DDBJ whole genome shotgun (WGS) entry which is preliminary data.</text>
</comment>
<keyword evidence="5" id="KW-1185">Reference proteome</keyword>
<feature type="compositionally biased region" description="Low complexity" evidence="2">
    <location>
        <begin position="169"/>
        <end position="182"/>
    </location>
</feature>